<dbReference type="Gene3D" id="3.40.630.30">
    <property type="match status" value="1"/>
</dbReference>
<proteinExistence type="predicted"/>
<evidence type="ECO:0000313" key="4">
    <source>
        <dbReference type="EMBL" id="NJC58447.1"/>
    </source>
</evidence>
<dbReference type="RefSeq" id="WP_245161999.1">
    <property type="nucleotide sequence ID" value="NZ_BAAAPQ010000038.1"/>
</dbReference>
<organism evidence="4 5">
    <name type="scientific">Brevibacterium marinum</name>
    <dbReference type="NCBI Taxonomy" id="418643"/>
    <lineage>
        <taxon>Bacteria</taxon>
        <taxon>Bacillati</taxon>
        <taxon>Actinomycetota</taxon>
        <taxon>Actinomycetes</taxon>
        <taxon>Micrococcales</taxon>
        <taxon>Brevibacteriaceae</taxon>
        <taxon>Brevibacterium</taxon>
    </lineage>
</organism>
<evidence type="ECO:0000256" key="1">
    <source>
        <dbReference type="ARBA" id="ARBA00022679"/>
    </source>
</evidence>
<dbReference type="GO" id="GO:0016747">
    <property type="term" value="F:acyltransferase activity, transferring groups other than amino-acyl groups"/>
    <property type="evidence" value="ECO:0007669"/>
    <property type="project" value="InterPro"/>
</dbReference>
<dbReference type="PANTHER" id="PTHR43877">
    <property type="entry name" value="AMINOALKYLPHOSPHONATE N-ACETYLTRANSFERASE-RELATED-RELATED"/>
    <property type="match status" value="1"/>
</dbReference>
<dbReference type="Pfam" id="PF00583">
    <property type="entry name" value="Acetyltransf_1"/>
    <property type="match status" value="1"/>
</dbReference>
<evidence type="ECO:0000256" key="2">
    <source>
        <dbReference type="ARBA" id="ARBA00023315"/>
    </source>
</evidence>
<dbReference type="AlphaFoldDB" id="A0A846SCH1"/>
<dbReference type="Proteomes" id="UP000576792">
    <property type="component" value="Unassembled WGS sequence"/>
</dbReference>
<dbReference type="SUPFAM" id="SSF55729">
    <property type="entry name" value="Acyl-CoA N-acyltransferases (Nat)"/>
    <property type="match status" value="2"/>
</dbReference>
<comment type="caution">
    <text evidence="4">The sequence shown here is derived from an EMBL/GenBank/DDBJ whole genome shotgun (WGS) entry which is preliminary data.</text>
</comment>
<dbReference type="InterPro" id="IPR000182">
    <property type="entry name" value="GNAT_dom"/>
</dbReference>
<dbReference type="InterPro" id="IPR016181">
    <property type="entry name" value="Acyl_CoA_acyltransferase"/>
</dbReference>
<evidence type="ECO:0000259" key="3">
    <source>
        <dbReference type="PROSITE" id="PS51186"/>
    </source>
</evidence>
<keyword evidence="1 4" id="KW-0808">Transferase</keyword>
<keyword evidence="2" id="KW-0012">Acyltransferase</keyword>
<protein>
    <submittedName>
        <fullName evidence="4">GNAT superfamily N-acetyltransferase</fullName>
    </submittedName>
</protein>
<gene>
    <name evidence="4" type="ORF">BKA07_003482</name>
</gene>
<evidence type="ECO:0000313" key="5">
    <source>
        <dbReference type="Proteomes" id="UP000576792"/>
    </source>
</evidence>
<dbReference type="EMBL" id="JAATJN010000001">
    <property type="protein sequence ID" value="NJC58447.1"/>
    <property type="molecule type" value="Genomic_DNA"/>
</dbReference>
<feature type="domain" description="N-acetyltransferase" evidence="3">
    <location>
        <begin position="7"/>
        <end position="153"/>
    </location>
</feature>
<reference evidence="4 5" key="1">
    <citation type="submission" date="2020-03" db="EMBL/GenBank/DDBJ databases">
        <title>Sequencing the genomes of 1000 actinobacteria strains.</title>
        <authorList>
            <person name="Klenk H.-P."/>
        </authorList>
    </citation>
    <scope>NUCLEOTIDE SEQUENCE [LARGE SCALE GENOMIC DNA]</scope>
    <source>
        <strain evidence="4 5">DSM 18964</strain>
    </source>
</reference>
<name>A0A846SCH1_9MICO</name>
<dbReference type="InterPro" id="IPR050832">
    <property type="entry name" value="Bact_Acetyltransf"/>
</dbReference>
<keyword evidence="5" id="KW-1185">Reference proteome</keyword>
<sequence length="338" mass="37676">MVDLQITRIEPDDVEGLTHWHAVMREAYTADRSAAWWQSLESTLTQFAHPRSDKRDIALLARLGEEAVGGAEINLVTDSPADVEVGILQAHRRRRHGAAIAETVEDLVRGQTTIVQTETYCPEGTAFAKSRGLRIGHREDRLLLDLPAHLHADANRYKSPETTTKLTTKPDPHRSITSWIGGCPDDMIEDWAGLRRQMDEDVPVGDLTRTLKYAGADAIRTHEERMADQGRILVSSIAHIDETPVGYTEIMVSSHEPDIVIQEDTLVDRAHRGHGIGRALKVANMRQLHEVPEAASARWVQTFTAADNAPMHALNRDLGFFTADTMTALEGRFDYSVQ</sequence>
<dbReference type="CDD" id="cd04301">
    <property type="entry name" value="NAT_SF"/>
    <property type="match status" value="1"/>
</dbReference>
<feature type="domain" description="N-acetyltransferase" evidence="3">
    <location>
        <begin position="171"/>
        <end position="338"/>
    </location>
</feature>
<dbReference type="PROSITE" id="PS51186">
    <property type="entry name" value="GNAT"/>
    <property type="match status" value="2"/>
</dbReference>
<accession>A0A846SCH1</accession>